<name>A0A498KVN1_9EURY</name>
<reference evidence="2 3" key="1">
    <citation type="submission" date="2019-01" db="EMBL/GenBank/DDBJ databases">
        <title>Halorientalis sp. F13-25 a new haloarchaeum isolated from hypersaline water.</title>
        <authorList>
            <person name="Ana D.-V."/>
            <person name="Cristina S.-P."/>
            <person name="Antonio V."/>
        </authorList>
    </citation>
    <scope>NUCLEOTIDE SEQUENCE [LARGE SCALE GENOMIC DNA]</scope>
    <source>
        <strain evidence="2 3">F13-25</strain>
    </source>
</reference>
<evidence type="ECO:0000313" key="3">
    <source>
        <dbReference type="Proteomes" id="UP000289691"/>
    </source>
</evidence>
<dbReference type="AlphaFoldDB" id="A0A498KVN1"/>
<sequence>MVVDDFVRTVGLGALAPPLQVLVATVGVGLGVKVGALALWQRTDDLIAPTTYLKLGTLLAASAVVVVVGVRRGVFQGSVGVGAQTVYALVLAKVVDQVSLILRN</sequence>
<evidence type="ECO:0000313" key="2">
    <source>
        <dbReference type="EMBL" id="RXK48649.1"/>
    </source>
</evidence>
<accession>A0A498KVN1</accession>
<gene>
    <name evidence="2" type="ORF">EAF64_13325</name>
</gene>
<dbReference type="EMBL" id="RDFA01000004">
    <property type="protein sequence ID" value="RXK48649.1"/>
    <property type="molecule type" value="Genomic_DNA"/>
</dbReference>
<evidence type="ECO:0000256" key="1">
    <source>
        <dbReference type="SAM" id="Phobius"/>
    </source>
</evidence>
<keyword evidence="1" id="KW-1133">Transmembrane helix</keyword>
<keyword evidence="1" id="KW-0472">Membrane</keyword>
<organism evidence="2 3">
    <name type="scientific">Halorientalis pallida</name>
    <dbReference type="NCBI Taxonomy" id="2479928"/>
    <lineage>
        <taxon>Archaea</taxon>
        <taxon>Methanobacteriati</taxon>
        <taxon>Methanobacteriota</taxon>
        <taxon>Stenosarchaea group</taxon>
        <taxon>Halobacteria</taxon>
        <taxon>Halobacteriales</taxon>
        <taxon>Haloarculaceae</taxon>
        <taxon>Halorientalis</taxon>
    </lineage>
</organism>
<dbReference type="RefSeq" id="WP_129069486.1">
    <property type="nucleotide sequence ID" value="NZ_RDFA01000004.1"/>
</dbReference>
<keyword evidence="1" id="KW-0812">Transmembrane</keyword>
<proteinExistence type="predicted"/>
<feature type="transmembrane region" description="Helical" evidence="1">
    <location>
        <begin position="20"/>
        <end position="40"/>
    </location>
</feature>
<comment type="caution">
    <text evidence="2">The sequence shown here is derived from an EMBL/GenBank/DDBJ whole genome shotgun (WGS) entry which is preliminary data.</text>
</comment>
<feature type="transmembrane region" description="Helical" evidence="1">
    <location>
        <begin position="52"/>
        <end position="70"/>
    </location>
</feature>
<protein>
    <submittedName>
        <fullName evidence="2">Uncharacterized protein</fullName>
    </submittedName>
</protein>
<dbReference type="Proteomes" id="UP000289691">
    <property type="component" value="Unassembled WGS sequence"/>
</dbReference>
<keyword evidence="3" id="KW-1185">Reference proteome</keyword>